<keyword evidence="3" id="KW-0677">Repeat</keyword>
<dbReference type="InterPro" id="IPR018333">
    <property type="entry name" value="Squalene_cyclase"/>
</dbReference>
<organism evidence="6 7">
    <name type="scientific">Marinifilum breve</name>
    <dbReference type="NCBI Taxonomy" id="2184082"/>
    <lineage>
        <taxon>Bacteria</taxon>
        <taxon>Pseudomonadati</taxon>
        <taxon>Bacteroidota</taxon>
        <taxon>Bacteroidia</taxon>
        <taxon>Marinilabiliales</taxon>
        <taxon>Marinifilaceae</taxon>
    </lineage>
</organism>
<dbReference type="InterPro" id="IPR001330">
    <property type="entry name" value="Prenyltrans"/>
</dbReference>
<evidence type="ECO:0000259" key="5">
    <source>
        <dbReference type="Pfam" id="PF13243"/>
    </source>
</evidence>
<feature type="domain" description="Prenyltransferase alpha-alpha toroid" evidence="4">
    <location>
        <begin position="25"/>
        <end position="133"/>
    </location>
</feature>
<dbReference type="Gene3D" id="1.50.10.20">
    <property type="match status" value="3"/>
</dbReference>
<comment type="caution">
    <text evidence="6">The sequence shown here is derived from an EMBL/GenBank/DDBJ whole genome shotgun (WGS) entry which is preliminary data.</text>
</comment>
<dbReference type="InterPro" id="IPR008930">
    <property type="entry name" value="Terpenoid_cyclase/PrenylTrfase"/>
</dbReference>
<sequence length="615" mass="68793">MDERLPIAKLNKDMISNYDHIQNLKEKLDDHILSLRNENGYWDGKLSSSALSTSVAVFALWKYDKKKYDTHINKGLFWLAHNANLDGGWGDTIRSKSNLSTTLLTWACFSIAKDRPEFTECIQNAENWLTDRLKKLDPESISTAILNHYQSDQTFSVPILSMCALSGRLGDDGWKLVPQLPFQMAVFPDQLFKFLNLSVVSYAIPALIAIGLVKAHHCKPNQLTKKLNQSVKPKVLQILSEKQPGNGGFLEAAPLTGFVLMSLIGAGERDLEVCQKAANFLEHSIREDGSWPIDTHLATWVTSLSVNALDGSILSEIRDRDKLVSYYLDFQLKNIHPFTKAKPGGWAWTHLQGGVPDADDTSGALIALHKLNEYQNIPIEAIKNGVNWLCELQNNDGGLPTFCKGWGKLPFDCSCPDITAHAIKSLSLWRDKLDAQTRGKADKSIQKAWRYLQNSQLDNGSWLPLWFGNEDDLQHENPVYGTSIVLYSLSDLNPDVLKGLREVKNKAIAFLQSAQNGDGGWGGNANLISTIEETSLAIRALASIQNQEEINNGLKWLQLHLPNDLNDIKATPIGLYFASLWYFEDMYPLVFASSALYEVHKSITNYEFSTASESH</sequence>
<dbReference type="GO" id="GO:0016866">
    <property type="term" value="F:intramolecular transferase activity"/>
    <property type="evidence" value="ECO:0007669"/>
    <property type="project" value="InterPro"/>
</dbReference>
<comment type="pathway">
    <text evidence="1">Secondary metabolite biosynthesis; hopanoid biosynthesis.</text>
</comment>
<evidence type="ECO:0000256" key="2">
    <source>
        <dbReference type="ARBA" id="ARBA00009755"/>
    </source>
</evidence>
<protein>
    <submittedName>
        <fullName evidence="6">Squalene--hopene cyclase</fullName>
    </submittedName>
</protein>
<dbReference type="InterPro" id="IPR032696">
    <property type="entry name" value="SQ_cyclase_C"/>
</dbReference>
<dbReference type="RefSeq" id="WP_133249974.1">
    <property type="nucleotide sequence ID" value="NZ_QFLI01000002.1"/>
</dbReference>
<dbReference type="EMBL" id="QFLI01000002">
    <property type="protein sequence ID" value="PXY02243.1"/>
    <property type="molecule type" value="Genomic_DNA"/>
</dbReference>
<dbReference type="SUPFAM" id="SSF48239">
    <property type="entry name" value="Terpenoid cyclases/Protein prenyltransferases"/>
    <property type="match status" value="2"/>
</dbReference>
<accession>A0A2V4A157</accession>
<dbReference type="PANTHER" id="PTHR11764">
    <property type="entry name" value="TERPENE CYCLASE/MUTASE FAMILY MEMBER"/>
    <property type="match status" value="1"/>
</dbReference>
<dbReference type="Pfam" id="PF13243">
    <property type="entry name" value="SQHop_cyclase_C"/>
    <property type="match status" value="1"/>
</dbReference>
<evidence type="ECO:0000259" key="4">
    <source>
        <dbReference type="Pfam" id="PF00432"/>
    </source>
</evidence>
<keyword evidence="7" id="KW-1185">Reference proteome</keyword>
<dbReference type="UniPathway" id="UPA00337"/>
<dbReference type="Pfam" id="PF00432">
    <property type="entry name" value="Prenyltrans"/>
    <property type="match status" value="1"/>
</dbReference>
<dbReference type="AlphaFoldDB" id="A0A2V4A157"/>
<feature type="domain" description="Squalene cyclase C-terminal" evidence="5">
    <location>
        <begin position="328"/>
        <end position="541"/>
    </location>
</feature>
<dbReference type="PANTHER" id="PTHR11764:SF20">
    <property type="entry name" value="LANOSTEROL SYNTHASE"/>
    <property type="match status" value="1"/>
</dbReference>
<dbReference type="GO" id="GO:0016104">
    <property type="term" value="P:triterpenoid biosynthetic process"/>
    <property type="evidence" value="ECO:0007669"/>
    <property type="project" value="InterPro"/>
</dbReference>
<dbReference type="OrthoDB" id="4673451at2"/>
<dbReference type="GO" id="GO:0005811">
    <property type="term" value="C:lipid droplet"/>
    <property type="evidence" value="ECO:0007669"/>
    <property type="project" value="InterPro"/>
</dbReference>
<comment type="similarity">
    <text evidence="2">Belongs to the terpene cyclase/mutase family.</text>
</comment>
<evidence type="ECO:0000256" key="1">
    <source>
        <dbReference type="ARBA" id="ARBA00004999"/>
    </source>
</evidence>
<name>A0A2V4A157_9BACT</name>
<evidence type="ECO:0000313" key="6">
    <source>
        <dbReference type="EMBL" id="PXY02243.1"/>
    </source>
</evidence>
<reference evidence="6 7" key="1">
    <citation type="submission" date="2018-05" db="EMBL/GenBank/DDBJ databases">
        <title>Marinifilum breve JC075T sp. nov., a marine bacterium isolated from Yongle Blue Hole in the South China Sea.</title>
        <authorList>
            <person name="Fu T."/>
        </authorList>
    </citation>
    <scope>NUCLEOTIDE SEQUENCE [LARGE SCALE GENOMIC DNA]</scope>
    <source>
        <strain evidence="6 7">JC075</strain>
    </source>
</reference>
<evidence type="ECO:0000313" key="7">
    <source>
        <dbReference type="Proteomes" id="UP000248079"/>
    </source>
</evidence>
<proteinExistence type="inferred from homology"/>
<gene>
    <name evidence="6" type="ORF">DF185_06240</name>
</gene>
<dbReference type="Proteomes" id="UP000248079">
    <property type="component" value="Unassembled WGS sequence"/>
</dbReference>
<evidence type="ECO:0000256" key="3">
    <source>
        <dbReference type="ARBA" id="ARBA00022737"/>
    </source>
</evidence>